<accession>A0A6N2LK74</accession>
<dbReference type="EMBL" id="CAADRP010001570">
    <property type="protein sequence ID" value="VFU41870.1"/>
    <property type="molecule type" value="Genomic_DNA"/>
</dbReference>
<dbReference type="AlphaFoldDB" id="A0A6N2LK74"/>
<reference evidence="1" key="1">
    <citation type="submission" date="2019-03" db="EMBL/GenBank/DDBJ databases">
        <authorList>
            <person name="Mank J."/>
            <person name="Almeida P."/>
        </authorList>
    </citation>
    <scope>NUCLEOTIDE SEQUENCE</scope>
    <source>
        <strain evidence="1">78183</strain>
    </source>
</reference>
<gene>
    <name evidence="1" type="ORF">SVIM_LOCUS248040</name>
</gene>
<sequence length="61" mass="6765">MHVMTGTLSSVENSANLGKVGEELLKKPFSTVNLATGVFEPIDKMTNEEALRKLEKLKLYI</sequence>
<evidence type="ECO:0000313" key="1">
    <source>
        <dbReference type="EMBL" id="VFU41870.1"/>
    </source>
</evidence>
<proteinExistence type="predicted"/>
<protein>
    <submittedName>
        <fullName evidence="1">Uncharacterized protein</fullName>
    </submittedName>
</protein>
<organism evidence="1">
    <name type="scientific">Salix viminalis</name>
    <name type="common">Common osier</name>
    <name type="synonym">Basket willow</name>
    <dbReference type="NCBI Taxonomy" id="40686"/>
    <lineage>
        <taxon>Eukaryota</taxon>
        <taxon>Viridiplantae</taxon>
        <taxon>Streptophyta</taxon>
        <taxon>Embryophyta</taxon>
        <taxon>Tracheophyta</taxon>
        <taxon>Spermatophyta</taxon>
        <taxon>Magnoliopsida</taxon>
        <taxon>eudicotyledons</taxon>
        <taxon>Gunneridae</taxon>
        <taxon>Pentapetalae</taxon>
        <taxon>rosids</taxon>
        <taxon>fabids</taxon>
        <taxon>Malpighiales</taxon>
        <taxon>Salicaceae</taxon>
        <taxon>Saliceae</taxon>
        <taxon>Salix</taxon>
    </lineage>
</organism>
<name>A0A6N2LK74_SALVM</name>